<dbReference type="GO" id="GO:0009360">
    <property type="term" value="C:DNA polymerase III complex"/>
    <property type="evidence" value="ECO:0007669"/>
    <property type="project" value="TreeGrafter"/>
</dbReference>
<protein>
    <recommendedName>
        <fullName evidence="1">DNA-directed DNA polymerase</fullName>
        <ecNumber evidence="1">2.7.7.7</ecNumber>
    </recommendedName>
</protein>
<keyword evidence="5" id="KW-0239">DNA-directed DNA polymerase</keyword>
<dbReference type="SUPFAM" id="SSF48019">
    <property type="entry name" value="post-AAA+ oligomerization domain-like"/>
    <property type="match status" value="1"/>
</dbReference>
<comment type="catalytic activity">
    <reaction evidence="7">
        <text>DNA(n) + a 2'-deoxyribonucleoside 5'-triphosphate = DNA(n+1) + diphosphate</text>
        <dbReference type="Rhea" id="RHEA:22508"/>
        <dbReference type="Rhea" id="RHEA-COMP:17339"/>
        <dbReference type="Rhea" id="RHEA-COMP:17340"/>
        <dbReference type="ChEBI" id="CHEBI:33019"/>
        <dbReference type="ChEBI" id="CHEBI:61560"/>
        <dbReference type="ChEBI" id="CHEBI:173112"/>
        <dbReference type="EC" id="2.7.7.7"/>
    </reaction>
</comment>
<comment type="similarity">
    <text evidence="6">Belongs to the DNA polymerase HolA subunit family.</text>
</comment>
<keyword evidence="3" id="KW-0548">Nucleotidyltransferase</keyword>
<reference evidence="9" key="1">
    <citation type="journal article" date="2014" name="Front. Microbiol.">
        <title>High frequency of phylogenetically diverse reductive dehalogenase-homologous genes in deep subseafloor sedimentary metagenomes.</title>
        <authorList>
            <person name="Kawai M."/>
            <person name="Futagami T."/>
            <person name="Toyoda A."/>
            <person name="Takaki Y."/>
            <person name="Nishi S."/>
            <person name="Hori S."/>
            <person name="Arai W."/>
            <person name="Tsubouchi T."/>
            <person name="Morono Y."/>
            <person name="Uchiyama I."/>
            <person name="Ito T."/>
            <person name="Fujiyama A."/>
            <person name="Inagaki F."/>
            <person name="Takami H."/>
        </authorList>
    </citation>
    <scope>NUCLEOTIDE SEQUENCE</scope>
    <source>
        <strain evidence="9">Expedition CK06-06</strain>
    </source>
</reference>
<evidence type="ECO:0000256" key="4">
    <source>
        <dbReference type="ARBA" id="ARBA00022705"/>
    </source>
</evidence>
<evidence type="ECO:0000256" key="1">
    <source>
        <dbReference type="ARBA" id="ARBA00012417"/>
    </source>
</evidence>
<dbReference type="AlphaFoldDB" id="X0RNH1"/>
<proteinExistence type="inferred from homology"/>
<evidence type="ECO:0000256" key="6">
    <source>
        <dbReference type="ARBA" id="ARBA00034754"/>
    </source>
</evidence>
<evidence type="ECO:0000256" key="3">
    <source>
        <dbReference type="ARBA" id="ARBA00022695"/>
    </source>
</evidence>
<evidence type="ECO:0000256" key="7">
    <source>
        <dbReference type="ARBA" id="ARBA00049244"/>
    </source>
</evidence>
<dbReference type="GO" id="GO:0003677">
    <property type="term" value="F:DNA binding"/>
    <property type="evidence" value="ECO:0007669"/>
    <property type="project" value="InterPro"/>
</dbReference>
<feature type="non-terminal residue" evidence="9">
    <location>
        <position position="1"/>
    </location>
</feature>
<gene>
    <name evidence="9" type="ORF">S01H1_07640</name>
</gene>
<dbReference type="EMBL" id="BARS01003931">
    <property type="protein sequence ID" value="GAF70338.1"/>
    <property type="molecule type" value="Genomic_DNA"/>
</dbReference>
<feature type="domain" description="DNA polymerase III delta subunit-like C-terminal" evidence="8">
    <location>
        <begin position="1"/>
        <end position="113"/>
    </location>
</feature>
<dbReference type="InterPro" id="IPR005790">
    <property type="entry name" value="DNA_polIII_delta"/>
</dbReference>
<evidence type="ECO:0000256" key="5">
    <source>
        <dbReference type="ARBA" id="ARBA00022932"/>
    </source>
</evidence>
<evidence type="ECO:0000259" key="8">
    <source>
        <dbReference type="Pfam" id="PF21694"/>
    </source>
</evidence>
<name>X0RNH1_9ZZZZ</name>
<comment type="caution">
    <text evidence="9">The sequence shown here is derived from an EMBL/GenBank/DDBJ whole genome shotgun (WGS) entry which is preliminary data.</text>
</comment>
<dbReference type="PANTHER" id="PTHR34388">
    <property type="entry name" value="DNA POLYMERASE III SUBUNIT DELTA"/>
    <property type="match status" value="1"/>
</dbReference>
<dbReference type="GO" id="GO:0003887">
    <property type="term" value="F:DNA-directed DNA polymerase activity"/>
    <property type="evidence" value="ECO:0007669"/>
    <property type="project" value="UniProtKB-KW"/>
</dbReference>
<evidence type="ECO:0000256" key="2">
    <source>
        <dbReference type="ARBA" id="ARBA00022679"/>
    </source>
</evidence>
<keyword evidence="2" id="KW-0808">Transferase</keyword>
<evidence type="ECO:0000313" key="9">
    <source>
        <dbReference type="EMBL" id="GAF70338.1"/>
    </source>
</evidence>
<dbReference type="InterPro" id="IPR048466">
    <property type="entry name" value="DNA_pol3_delta-like_C"/>
</dbReference>
<dbReference type="InterPro" id="IPR008921">
    <property type="entry name" value="DNA_pol3_clamp-load_cplx_C"/>
</dbReference>
<sequence length="117" mass="13103">DAVTAGKVGIAINHLRKMFADDRSTEFTVVGAFAFHFRRMFGAKVLIDKGINSNKVAGIMRIWSQKDAFFAQLKKISLTQIGEYLQQLAATDYAIKTGRTKTKVAMEQLILKMAARY</sequence>
<dbReference type="GO" id="GO:0006261">
    <property type="term" value="P:DNA-templated DNA replication"/>
    <property type="evidence" value="ECO:0007669"/>
    <property type="project" value="TreeGrafter"/>
</dbReference>
<dbReference type="Pfam" id="PF21694">
    <property type="entry name" value="DNA_pol3_delta_C"/>
    <property type="match status" value="1"/>
</dbReference>
<dbReference type="PANTHER" id="PTHR34388:SF1">
    <property type="entry name" value="DNA POLYMERASE III SUBUNIT DELTA"/>
    <property type="match status" value="1"/>
</dbReference>
<organism evidence="9">
    <name type="scientific">marine sediment metagenome</name>
    <dbReference type="NCBI Taxonomy" id="412755"/>
    <lineage>
        <taxon>unclassified sequences</taxon>
        <taxon>metagenomes</taxon>
        <taxon>ecological metagenomes</taxon>
    </lineage>
</organism>
<dbReference type="Gene3D" id="1.20.272.10">
    <property type="match status" value="1"/>
</dbReference>
<accession>X0RNH1</accession>
<keyword evidence="4" id="KW-0235">DNA replication</keyword>
<dbReference type="EC" id="2.7.7.7" evidence="1"/>